<feature type="transmembrane region" description="Helical" evidence="5">
    <location>
        <begin position="47"/>
        <end position="65"/>
    </location>
</feature>
<dbReference type="RefSeq" id="XP_037188088.1">
    <property type="nucleotide sequence ID" value="XM_037342008.1"/>
</dbReference>
<accession>A0A8H6AKL8</accession>
<feature type="transmembrane region" description="Helical" evidence="5">
    <location>
        <begin position="101"/>
        <end position="124"/>
    </location>
</feature>
<feature type="transmembrane region" description="Helical" evidence="5">
    <location>
        <begin position="72"/>
        <end position="89"/>
    </location>
</feature>
<reference evidence="6 7" key="1">
    <citation type="journal article" date="2020" name="Phytopathology">
        <title>A high-quality genome resource of Botrytis fragariae, a new and rapidly spreading fungal pathogen causing strawberry gray mold in the U.S.A.</title>
        <authorList>
            <person name="Wu Y."/>
            <person name="Saski C.A."/>
            <person name="Schnabel G."/>
            <person name="Xiao S."/>
            <person name="Hu M."/>
        </authorList>
    </citation>
    <scope>NUCLEOTIDE SEQUENCE [LARGE SCALE GENOMIC DNA]</scope>
    <source>
        <strain evidence="6 7">BVB16</strain>
    </source>
</reference>
<evidence type="ECO:0000313" key="6">
    <source>
        <dbReference type="EMBL" id="KAF5869139.1"/>
    </source>
</evidence>
<name>A0A8H6AKL8_9HELO</name>
<evidence type="ECO:0000256" key="5">
    <source>
        <dbReference type="SAM" id="Phobius"/>
    </source>
</evidence>
<evidence type="ECO:0000256" key="4">
    <source>
        <dbReference type="ARBA" id="ARBA00023136"/>
    </source>
</evidence>
<evidence type="ECO:0000256" key="3">
    <source>
        <dbReference type="ARBA" id="ARBA00022989"/>
    </source>
</evidence>
<comment type="caution">
    <text evidence="6">The sequence shown here is derived from an EMBL/GenBank/DDBJ whole genome shotgun (WGS) entry which is preliminary data.</text>
</comment>
<dbReference type="GeneID" id="59265700"/>
<dbReference type="Proteomes" id="UP000531561">
    <property type="component" value="Unassembled WGS sequence"/>
</dbReference>
<dbReference type="PANTHER" id="PTHR31465">
    <property type="entry name" value="PROTEIN RTA1-RELATED"/>
    <property type="match status" value="1"/>
</dbReference>
<gene>
    <name evidence="6" type="ORF">Bfra_011682</name>
</gene>
<evidence type="ECO:0000256" key="2">
    <source>
        <dbReference type="ARBA" id="ARBA00022692"/>
    </source>
</evidence>
<proteinExistence type="predicted"/>
<dbReference type="AlphaFoldDB" id="A0A8H6AKL8"/>
<dbReference type="InterPro" id="IPR007568">
    <property type="entry name" value="RTA1"/>
</dbReference>
<dbReference type="PANTHER" id="PTHR31465:SF17">
    <property type="entry name" value="DOMAIN PROTEIN, PUTATIVE (AFU_ORTHOLOGUE AFUA_5G09900)-RELATED"/>
    <property type="match status" value="1"/>
</dbReference>
<dbReference type="EMBL" id="JABFCT010000018">
    <property type="protein sequence ID" value="KAF5869139.1"/>
    <property type="molecule type" value="Genomic_DNA"/>
</dbReference>
<keyword evidence="2 5" id="KW-0812">Transmembrane</keyword>
<sequence length="335" mass="37690">MSGYKWITNSRTAYKLTTMVMDITLIQSPGGNITGAIYFTYNPSGSAAYGFMALFALCTLAHIIYMFPLRSWYFINFILGGLCEVFGYYGRSKCHDNVSNLGPWILQMILILGAPTFLAASVYMTLARLTVALGAEEYSMISPRWLTKIYVLIDVLCFFSQFLGAGVQASGDATVISIGNKVILGGLIFQIVAFFFFLYMAWRIGSRFDKSQENHPSSLRYPELEKGWKKYFRALYAVSVLLIIRNLVRAIEYAQQASGGGFQFATRNDDGTLTYTGEHKETIGDKEIFLYIFDAAPMFLVVLIFLIIHPGRFIKRARVVKGERLSVTEMEALTK</sequence>
<feature type="transmembrane region" description="Helical" evidence="5">
    <location>
        <begin position="183"/>
        <end position="202"/>
    </location>
</feature>
<feature type="transmembrane region" description="Helical" evidence="5">
    <location>
        <begin position="145"/>
        <end position="163"/>
    </location>
</feature>
<dbReference type="OrthoDB" id="3358017at2759"/>
<evidence type="ECO:0000256" key="1">
    <source>
        <dbReference type="ARBA" id="ARBA00004141"/>
    </source>
</evidence>
<protein>
    <submittedName>
        <fullName evidence="6">Putative rta1 domain protein</fullName>
    </submittedName>
</protein>
<evidence type="ECO:0000313" key="7">
    <source>
        <dbReference type="Proteomes" id="UP000531561"/>
    </source>
</evidence>
<organism evidence="6 7">
    <name type="scientific">Botrytis fragariae</name>
    <dbReference type="NCBI Taxonomy" id="1964551"/>
    <lineage>
        <taxon>Eukaryota</taxon>
        <taxon>Fungi</taxon>
        <taxon>Dikarya</taxon>
        <taxon>Ascomycota</taxon>
        <taxon>Pezizomycotina</taxon>
        <taxon>Leotiomycetes</taxon>
        <taxon>Helotiales</taxon>
        <taxon>Sclerotiniaceae</taxon>
        <taxon>Botrytis</taxon>
    </lineage>
</organism>
<dbReference type="Pfam" id="PF04479">
    <property type="entry name" value="RTA1"/>
    <property type="match status" value="2"/>
</dbReference>
<keyword evidence="3 5" id="KW-1133">Transmembrane helix</keyword>
<keyword evidence="4 5" id="KW-0472">Membrane</keyword>
<comment type="subcellular location">
    <subcellularLocation>
        <location evidence="1">Membrane</location>
        <topology evidence="1">Multi-pass membrane protein</topology>
    </subcellularLocation>
</comment>
<dbReference type="GO" id="GO:0016020">
    <property type="term" value="C:membrane"/>
    <property type="evidence" value="ECO:0007669"/>
    <property type="project" value="UniProtKB-SubCell"/>
</dbReference>
<keyword evidence="7" id="KW-1185">Reference proteome</keyword>
<feature type="transmembrane region" description="Helical" evidence="5">
    <location>
        <begin position="288"/>
        <end position="308"/>
    </location>
</feature>